<reference evidence="17" key="3">
    <citation type="submission" date="2023-05" db="EMBL/GenBank/DDBJ databases">
        <authorList>
            <person name="Smith C.H."/>
        </authorList>
    </citation>
    <scope>NUCLEOTIDE SEQUENCE</scope>
    <source>
        <strain evidence="17">CHS0354</strain>
        <tissue evidence="17">Mantle</tissue>
    </source>
</reference>
<evidence type="ECO:0000256" key="4">
    <source>
        <dbReference type="ARBA" id="ARBA00011738"/>
    </source>
</evidence>
<keyword evidence="8" id="KW-0489">Methyltransferase</keyword>
<comment type="catalytic activity">
    <reaction evidence="14">
        <text>guanosine(37) in tRNA + S-adenosyl-L-methionine = N(1)-methylguanosine(37) in tRNA + S-adenosyl-L-homocysteine + H(+)</text>
        <dbReference type="Rhea" id="RHEA:36899"/>
        <dbReference type="Rhea" id="RHEA-COMP:10145"/>
        <dbReference type="Rhea" id="RHEA-COMP:10147"/>
        <dbReference type="ChEBI" id="CHEBI:15378"/>
        <dbReference type="ChEBI" id="CHEBI:57856"/>
        <dbReference type="ChEBI" id="CHEBI:59789"/>
        <dbReference type="ChEBI" id="CHEBI:73542"/>
        <dbReference type="ChEBI" id="CHEBI:74269"/>
        <dbReference type="EC" id="2.1.1.228"/>
    </reaction>
</comment>
<comment type="similarity">
    <text evidence="3">Belongs to the RNA methyltransferase TrmD family.</text>
</comment>
<feature type="domain" description="tRNA methyltransferase TRMD/TRM10-type" evidence="15">
    <location>
        <begin position="113"/>
        <end position="334"/>
    </location>
</feature>
<evidence type="ECO:0000313" key="18">
    <source>
        <dbReference type="Proteomes" id="UP001195483"/>
    </source>
</evidence>
<feature type="domain" description="Ribosome maturation factor RimM PRC barrel" evidence="16">
    <location>
        <begin position="65"/>
        <end position="111"/>
    </location>
</feature>
<dbReference type="EMBL" id="JAEAOA010001427">
    <property type="protein sequence ID" value="KAK3582415.1"/>
    <property type="molecule type" value="Genomic_DNA"/>
</dbReference>
<accession>A0AAE0RZZ9</accession>
<evidence type="ECO:0000256" key="10">
    <source>
        <dbReference type="ARBA" id="ARBA00022691"/>
    </source>
</evidence>
<dbReference type="InterPro" id="IPR056792">
    <property type="entry name" value="PRC_RimM"/>
</dbReference>
<sequence length="335" mass="37709">MNKGHLNKIKVAYFLKPFGLKGEIKAEILTDFPNRFLREFIYTYGVDGETTVGTKLKDCHSLLSLGTLRDVMKFPANDVYVIQTLANSDVLFPATPEFVAEVNVAKKLIFVNRFDVISVIPGFFGSAMSYGLLSIASKKQKISVHLHNLYEFVSEDYPRVDDTPYGGGAGMILRPEPIFNCIEELKQQRNYDEIIFVSPDGERFTQRFANTLSLLRNVILLAGHYKGIDERVRMALITKEISIGDYVLSGGEIPALCVMDAVARLIPGVLGDFESALTDSFQEDRLDCGYFTRPVLYKGMEVPPVLRSGNHKQISEWRECDSQLKTKARRPDMIS</sequence>
<keyword evidence="10" id="KW-0949">S-adenosyl-L-methionine</keyword>
<dbReference type="InterPro" id="IPR002649">
    <property type="entry name" value="tRNA_m1G_MeTrfase_TrmD"/>
</dbReference>
<evidence type="ECO:0000259" key="16">
    <source>
        <dbReference type="Pfam" id="PF24986"/>
    </source>
</evidence>
<keyword evidence="18" id="KW-1185">Reference proteome</keyword>
<dbReference type="NCBIfam" id="NF000648">
    <property type="entry name" value="PRK00026.1"/>
    <property type="match status" value="1"/>
</dbReference>
<dbReference type="GO" id="GO:0005829">
    <property type="term" value="C:cytosol"/>
    <property type="evidence" value="ECO:0007669"/>
    <property type="project" value="TreeGrafter"/>
</dbReference>
<reference evidence="17" key="1">
    <citation type="journal article" date="2021" name="Genome Biol. Evol.">
        <title>A High-Quality Reference Genome for a Parasitic Bivalve with Doubly Uniparental Inheritance (Bivalvia: Unionida).</title>
        <authorList>
            <person name="Smith C.H."/>
        </authorList>
    </citation>
    <scope>NUCLEOTIDE SEQUENCE</scope>
    <source>
        <strain evidence="17">CHS0354</strain>
    </source>
</reference>
<gene>
    <name evidence="17" type="ORF">CHS0354_023961</name>
</gene>
<dbReference type="Gene3D" id="1.10.1270.20">
    <property type="entry name" value="tRNA(m1g37)methyltransferase, domain 2"/>
    <property type="match status" value="1"/>
</dbReference>
<comment type="function">
    <text evidence="1">Specifically methylates guanosine-37 in various tRNAs.</text>
</comment>
<dbReference type="InterPro" id="IPR029026">
    <property type="entry name" value="tRNA_m1G_MTases_N"/>
</dbReference>
<dbReference type="HAMAP" id="MF_00605">
    <property type="entry name" value="TrmD"/>
    <property type="match status" value="1"/>
</dbReference>
<dbReference type="Proteomes" id="UP001195483">
    <property type="component" value="Unassembled WGS sequence"/>
</dbReference>
<evidence type="ECO:0000256" key="9">
    <source>
        <dbReference type="ARBA" id="ARBA00022679"/>
    </source>
</evidence>
<dbReference type="Pfam" id="PF24986">
    <property type="entry name" value="PRC_RimM"/>
    <property type="match status" value="1"/>
</dbReference>
<evidence type="ECO:0000313" key="17">
    <source>
        <dbReference type="EMBL" id="KAK3582415.1"/>
    </source>
</evidence>
<dbReference type="Pfam" id="PF01746">
    <property type="entry name" value="tRNA_m1G_MT"/>
    <property type="match status" value="1"/>
</dbReference>
<evidence type="ECO:0000256" key="2">
    <source>
        <dbReference type="ARBA" id="ARBA00004496"/>
    </source>
</evidence>
<evidence type="ECO:0000256" key="1">
    <source>
        <dbReference type="ARBA" id="ARBA00002634"/>
    </source>
</evidence>
<evidence type="ECO:0000256" key="7">
    <source>
        <dbReference type="ARBA" id="ARBA00022490"/>
    </source>
</evidence>
<dbReference type="GO" id="GO:0002939">
    <property type="term" value="P:tRNA N1-guanine methylation"/>
    <property type="evidence" value="ECO:0007669"/>
    <property type="project" value="TreeGrafter"/>
</dbReference>
<comment type="caution">
    <text evidence="17">The sequence shown here is derived from an EMBL/GenBank/DDBJ whole genome shotgun (WGS) entry which is preliminary data.</text>
</comment>
<evidence type="ECO:0000256" key="3">
    <source>
        <dbReference type="ARBA" id="ARBA00007630"/>
    </source>
</evidence>
<dbReference type="Gene3D" id="3.40.1280.10">
    <property type="match status" value="1"/>
</dbReference>
<dbReference type="Gene3D" id="2.30.30.240">
    <property type="entry name" value="PRC-barrel domain"/>
    <property type="match status" value="1"/>
</dbReference>
<evidence type="ECO:0000256" key="6">
    <source>
        <dbReference type="ARBA" id="ARBA00014679"/>
    </source>
</evidence>
<keyword evidence="7" id="KW-0963">Cytoplasm</keyword>
<dbReference type="NCBIfam" id="TIGR00088">
    <property type="entry name" value="trmD"/>
    <property type="match status" value="1"/>
</dbReference>
<comment type="subunit">
    <text evidence="4">Homodimer.</text>
</comment>
<dbReference type="GO" id="GO:0052906">
    <property type="term" value="F:tRNA (guanine(37)-N1)-methyltransferase activity"/>
    <property type="evidence" value="ECO:0007669"/>
    <property type="project" value="UniProtKB-EC"/>
</dbReference>
<evidence type="ECO:0000259" key="15">
    <source>
        <dbReference type="Pfam" id="PF01746"/>
    </source>
</evidence>
<dbReference type="InterPro" id="IPR023148">
    <property type="entry name" value="tRNA_m1G_MeTrfase_C_sf"/>
</dbReference>
<organism evidence="17 18">
    <name type="scientific">Potamilus streckersoni</name>
    <dbReference type="NCBI Taxonomy" id="2493646"/>
    <lineage>
        <taxon>Eukaryota</taxon>
        <taxon>Metazoa</taxon>
        <taxon>Spiralia</taxon>
        <taxon>Lophotrochozoa</taxon>
        <taxon>Mollusca</taxon>
        <taxon>Bivalvia</taxon>
        <taxon>Autobranchia</taxon>
        <taxon>Heteroconchia</taxon>
        <taxon>Palaeoheterodonta</taxon>
        <taxon>Unionida</taxon>
        <taxon>Unionoidea</taxon>
        <taxon>Unionidae</taxon>
        <taxon>Ambleminae</taxon>
        <taxon>Lampsilini</taxon>
        <taxon>Potamilus</taxon>
    </lineage>
</organism>
<reference evidence="17" key="2">
    <citation type="journal article" date="2021" name="Genome Biol. Evol.">
        <title>Developing a high-quality reference genome for a parasitic bivalve with doubly uniparental inheritance (Bivalvia: Unionida).</title>
        <authorList>
            <person name="Smith C.H."/>
        </authorList>
    </citation>
    <scope>NUCLEOTIDE SEQUENCE</scope>
    <source>
        <strain evidence="17">CHS0354</strain>
        <tissue evidence="17">Mantle</tissue>
    </source>
</reference>
<evidence type="ECO:0000256" key="8">
    <source>
        <dbReference type="ARBA" id="ARBA00022603"/>
    </source>
</evidence>
<evidence type="ECO:0000256" key="5">
    <source>
        <dbReference type="ARBA" id="ARBA00012807"/>
    </source>
</evidence>
<keyword evidence="11" id="KW-0819">tRNA processing</keyword>
<dbReference type="AlphaFoldDB" id="A0AAE0RZZ9"/>
<dbReference type="InterPro" id="IPR016009">
    <property type="entry name" value="tRNA_MeTrfase_TRMD/TRM10"/>
</dbReference>
<dbReference type="InterPro" id="IPR011033">
    <property type="entry name" value="PRC_barrel-like_sf"/>
</dbReference>
<dbReference type="CDD" id="cd18080">
    <property type="entry name" value="TrmD-like"/>
    <property type="match status" value="1"/>
</dbReference>
<keyword evidence="9" id="KW-0808">Transferase</keyword>
<dbReference type="PANTHER" id="PTHR46417:SF1">
    <property type="entry name" value="TRNA (GUANINE-N(1)-)-METHYLTRANSFERASE"/>
    <property type="match status" value="1"/>
</dbReference>
<protein>
    <recommendedName>
        <fullName evidence="6">tRNA (guanine-N(1)-)-methyltransferase</fullName>
        <ecNumber evidence="5">2.1.1.228</ecNumber>
    </recommendedName>
    <alternativeName>
        <fullName evidence="12">M1G-methyltransferase</fullName>
    </alternativeName>
    <alternativeName>
        <fullName evidence="13">tRNA [GM37] methyltransferase</fullName>
    </alternativeName>
</protein>
<dbReference type="InterPro" id="IPR029028">
    <property type="entry name" value="Alpha/beta_knot_MTases"/>
</dbReference>
<comment type="subcellular location">
    <subcellularLocation>
        <location evidence="2">Cytoplasm</location>
    </subcellularLocation>
</comment>
<evidence type="ECO:0000256" key="11">
    <source>
        <dbReference type="ARBA" id="ARBA00022694"/>
    </source>
</evidence>
<evidence type="ECO:0000256" key="12">
    <source>
        <dbReference type="ARBA" id="ARBA00029736"/>
    </source>
</evidence>
<dbReference type="SUPFAM" id="SSF75217">
    <property type="entry name" value="alpha/beta knot"/>
    <property type="match status" value="1"/>
</dbReference>
<evidence type="ECO:0000256" key="13">
    <source>
        <dbReference type="ARBA" id="ARBA00033392"/>
    </source>
</evidence>
<evidence type="ECO:0000256" key="14">
    <source>
        <dbReference type="ARBA" id="ARBA00047783"/>
    </source>
</evidence>
<dbReference type="EC" id="2.1.1.228" evidence="5"/>
<dbReference type="SUPFAM" id="SSF50346">
    <property type="entry name" value="PRC-barrel domain"/>
    <property type="match status" value="1"/>
</dbReference>
<proteinExistence type="inferred from homology"/>
<dbReference type="PANTHER" id="PTHR46417">
    <property type="entry name" value="TRNA (GUANINE-N(1)-)-METHYLTRANSFERASE"/>
    <property type="match status" value="1"/>
</dbReference>
<name>A0AAE0RZZ9_9BIVA</name>